<dbReference type="SUPFAM" id="SSF52540">
    <property type="entry name" value="P-loop containing nucleoside triphosphate hydrolases"/>
    <property type="match status" value="1"/>
</dbReference>
<dbReference type="PANTHER" id="PTHR32182:SF0">
    <property type="entry name" value="DNA REPLICATION AND REPAIR PROTEIN RECF"/>
    <property type="match status" value="1"/>
</dbReference>
<proteinExistence type="inferred from homology"/>
<dbReference type="RefSeq" id="WP_311581974.1">
    <property type="nucleotide sequence ID" value="NZ_JAVRIF010000006.1"/>
</dbReference>
<name>A0ABU3A2U0_9GAMM</name>
<dbReference type="PROSITE" id="PS00617">
    <property type="entry name" value="RECF_1"/>
    <property type="match status" value="1"/>
</dbReference>
<evidence type="ECO:0000256" key="2">
    <source>
        <dbReference type="ARBA" id="ARBA00008016"/>
    </source>
</evidence>
<sequence length="361" mass="41516">MSVKELHTINFRNLASNKLALHSDLNFLVGDNGSGKSSLLESLFYLGHGKSFRTSKVDSLIQIGFDDFIISVKSNENTQLGIQRNKLGESKIKINGLASSKLSDLAKNIAVQIVTPESFKLFFGGPKERRKFVDLGLFHVEHSFSSEWKLFQRVYKQRNACLRTKLGLEQLDYWTDEFCRLSENIASLRKGYIESLKQELHYWLKIMLPSYGKDISIQYLQGWNNKKELSDILQENKYKELEKGFSLYGAQKFDIRFLIDNASIEHRLSRGQQKLFLLALTFAQSKLIEQVKRIKPILLIDDIGAELDHSSRKAMFLAYQQLNCQTIISAIDRVALEPLIPDDNNYNMFHVEHGQIKAMIE</sequence>
<keyword evidence="9" id="KW-0742">SOS response</keyword>
<dbReference type="NCBIfam" id="TIGR00611">
    <property type="entry name" value="recf"/>
    <property type="match status" value="1"/>
</dbReference>
<evidence type="ECO:0000256" key="3">
    <source>
        <dbReference type="ARBA" id="ARBA00020170"/>
    </source>
</evidence>
<evidence type="ECO:0000256" key="8">
    <source>
        <dbReference type="ARBA" id="ARBA00023125"/>
    </source>
</evidence>
<dbReference type="InterPro" id="IPR027417">
    <property type="entry name" value="P-loop_NTPase"/>
</dbReference>
<gene>
    <name evidence="9 11" type="primary">recF</name>
    <name evidence="11" type="ORF">RM573_11700</name>
</gene>
<accession>A0ABU3A2U0</accession>
<keyword evidence="6 9" id="KW-0547">Nucleotide-binding</keyword>
<comment type="function">
    <text evidence="9">The RecF protein is involved in DNA metabolism; it is required for DNA replication and normal SOS inducibility. RecF binds preferentially to single-stranded, linear DNA. It also seems to bind ATP.</text>
</comment>
<dbReference type="Proteomes" id="UP001266357">
    <property type="component" value="Unassembled WGS sequence"/>
</dbReference>
<dbReference type="InterPro" id="IPR018078">
    <property type="entry name" value="DNA-binding_RecF_CS"/>
</dbReference>
<comment type="subcellular location">
    <subcellularLocation>
        <location evidence="1 9">Cytoplasm</location>
    </subcellularLocation>
</comment>
<dbReference type="EMBL" id="JAVRIF010000006">
    <property type="protein sequence ID" value="MDT0604260.1"/>
    <property type="molecule type" value="Genomic_DNA"/>
</dbReference>
<evidence type="ECO:0000256" key="1">
    <source>
        <dbReference type="ARBA" id="ARBA00004496"/>
    </source>
</evidence>
<dbReference type="Gene3D" id="1.20.1050.90">
    <property type="entry name" value="RecF/RecN/SMC, N-terminal domain"/>
    <property type="match status" value="1"/>
</dbReference>
<evidence type="ECO:0000256" key="5">
    <source>
        <dbReference type="ARBA" id="ARBA00022705"/>
    </source>
</evidence>
<keyword evidence="5 9" id="KW-0235">DNA replication</keyword>
<protein>
    <recommendedName>
        <fullName evidence="3 9">DNA replication and repair protein RecF</fullName>
    </recommendedName>
</protein>
<dbReference type="Pfam" id="PF02463">
    <property type="entry name" value="SMC_N"/>
    <property type="match status" value="1"/>
</dbReference>
<keyword evidence="7 9" id="KW-0067">ATP-binding</keyword>
<dbReference type="Gene3D" id="3.40.50.300">
    <property type="entry name" value="P-loop containing nucleotide triphosphate hydrolases"/>
    <property type="match status" value="1"/>
</dbReference>
<evidence type="ECO:0000313" key="11">
    <source>
        <dbReference type="EMBL" id="MDT0604260.1"/>
    </source>
</evidence>
<evidence type="ECO:0000259" key="10">
    <source>
        <dbReference type="Pfam" id="PF02463"/>
    </source>
</evidence>
<dbReference type="InterPro" id="IPR042174">
    <property type="entry name" value="RecF_2"/>
</dbReference>
<comment type="caution">
    <text evidence="11">The sequence shown here is derived from an EMBL/GenBank/DDBJ whole genome shotgun (WGS) entry which is preliminary data.</text>
</comment>
<dbReference type="InterPro" id="IPR003395">
    <property type="entry name" value="RecF/RecN/SMC_N"/>
</dbReference>
<reference evidence="11 12" key="1">
    <citation type="submission" date="2023-09" db="EMBL/GenBank/DDBJ databases">
        <authorList>
            <person name="Rey-Velasco X."/>
        </authorList>
    </citation>
    <scope>NUCLEOTIDE SEQUENCE [LARGE SCALE GENOMIC DNA]</scope>
    <source>
        <strain evidence="11 12">W431</strain>
    </source>
</reference>
<dbReference type="InterPro" id="IPR001238">
    <property type="entry name" value="DNA-binding_RecF"/>
</dbReference>
<evidence type="ECO:0000256" key="7">
    <source>
        <dbReference type="ARBA" id="ARBA00022840"/>
    </source>
</evidence>
<keyword evidence="4 9" id="KW-0963">Cytoplasm</keyword>
<dbReference type="HAMAP" id="MF_00365">
    <property type="entry name" value="RecF"/>
    <property type="match status" value="1"/>
</dbReference>
<evidence type="ECO:0000256" key="9">
    <source>
        <dbReference type="HAMAP-Rule" id="MF_00365"/>
    </source>
</evidence>
<organism evidence="11 12">
    <name type="scientific">Thalassotalea castellviae</name>
    <dbReference type="NCBI Taxonomy" id="3075612"/>
    <lineage>
        <taxon>Bacteria</taxon>
        <taxon>Pseudomonadati</taxon>
        <taxon>Pseudomonadota</taxon>
        <taxon>Gammaproteobacteria</taxon>
        <taxon>Alteromonadales</taxon>
        <taxon>Colwelliaceae</taxon>
        <taxon>Thalassotalea</taxon>
    </lineage>
</organism>
<keyword evidence="8 9" id="KW-0238">DNA-binding</keyword>
<keyword evidence="9" id="KW-0227">DNA damage</keyword>
<keyword evidence="12" id="KW-1185">Reference proteome</keyword>
<evidence type="ECO:0000313" key="12">
    <source>
        <dbReference type="Proteomes" id="UP001266357"/>
    </source>
</evidence>
<keyword evidence="9" id="KW-0234">DNA repair</keyword>
<evidence type="ECO:0000256" key="4">
    <source>
        <dbReference type="ARBA" id="ARBA00022490"/>
    </source>
</evidence>
<comment type="similarity">
    <text evidence="2 9">Belongs to the RecF family.</text>
</comment>
<dbReference type="PANTHER" id="PTHR32182">
    <property type="entry name" value="DNA REPLICATION AND REPAIR PROTEIN RECF"/>
    <property type="match status" value="1"/>
</dbReference>
<feature type="domain" description="RecF/RecN/SMC N-terminal" evidence="10">
    <location>
        <begin position="3"/>
        <end position="355"/>
    </location>
</feature>
<feature type="binding site" evidence="9">
    <location>
        <begin position="30"/>
        <end position="37"/>
    </location>
    <ligand>
        <name>ATP</name>
        <dbReference type="ChEBI" id="CHEBI:30616"/>
    </ligand>
</feature>
<evidence type="ECO:0000256" key="6">
    <source>
        <dbReference type="ARBA" id="ARBA00022741"/>
    </source>
</evidence>